<dbReference type="FunFam" id="3.30.160.60:FF:000018">
    <property type="entry name" value="Krueppel-like factor 15"/>
    <property type="match status" value="1"/>
</dbReference>
<dbReference type="InterPro" id="IPR013087">
    <property type="entry name" value="Znf_C2H2_type"/>
</dbReference>
<feature type="compositionally biased region" description="Polar residues" evidence="8">
    <location>
        <begin position="400"/>
        <end position="409"/>
    </location>
</feature>
<dbReference type="AlphaFoldDB" id="A0A3Q0IX72"/>
<feature type="region of interest" description="Disordered" evidence="8">
    <location>
        <begin position="174"/>
        <end position="209"/>
    </location>
</feature>
<dbReference type="GO" id="GO:0008270">
    <property type="term" value="F:zinc ion binding"/>
    <property type="evidence" value="ECO:0007669"/>
    <property type="project" value="UniProtKB-KW"/>
</dbReference>
<keyword evidence="2" id="KW-0479">Metal-binding</keyword>
<evidence type="ECO:0000256" key="8">
    <source>
        <dbReference type="SAM" id="MobiDB-lite"/>
    </source>
</evidence>
<evidence type="ECO:0000256" key="6">
    <source>
        <dbReference type="ARBA" id="ARBA00023242"/>
    </source>
</evidence>
<evidence type="ECO:0000313" key="11">
    <source>
        <dbReference type="RefSeq" id="XP_026679015.1"/>
    </source>
</evidence>
<feature type="region of interest" description="Disordered" evidence="8">
    <location>
        <begin position="428"/>
        <end position="470"/>
    </location>
</feature>
<feature type="domain" description="C2H2-type" evidence="9">
    <location>
        <begin position="476"/>
        <end position="505"/>
    </location>
</feature>
<evidence type="ECO:0000256" key="4">
    <source>
        <dbReference type="ARBA" id="ARBA00022771"/>
    </source>
</evidence>
<dbReference type="Pfam" id="PF00096">
    <property type="entry name" value="zf-C2H2"/>
    <property type="match status" value="3"/>
</dbReference>
<dbReference type="GO" id="GO:0000978">
    <property type="term" value="F:RNA polymerase II cis-regulatory region sequence-specific DNA binding"/>
    <property type="evidence" value="ECO:0007669"/>
    <property type="project" value="TreeGrafter"/>
</dbReference>
<dbReference type="GO" id="GO:0000981">
    <property type="term" value="F:DNA-binding transcription factor activity, RNA polymerase II-specific"/>
    <property type="evidence" value="ECO:0007669"/>
    <property type="project" value="TreeGrafter"/>
</dbReference>
<evidence type="ECO:0000256" key="7">
    <source>
        <dbReference type="PROSITE-ProRule" id="PRU00042"/>
    </source>
</evidence>
<evidence type="ECO:0000259" key="9">
    <source>
        <dbReference type="PROSITE" id="PS50157"/>
    </source>
</evidence>
<feature type="region of interest" description="Disordered" evidence="8">
    <location>
        <begin position="130"/>
        <end position="155"/>
    </location>
</feature>
<feature type="domain" description="C2H2-type" evidence="9">
    <location>
        <begin position="506"/>
        <end position="535"/>
    </location>
</feature>
<evidence type="ECO:0000256" key="2">
    <source>
        <dbReference type="ARBA" id="ARBA00022723"/>
    </source>
</evidence>
<gene>
    <name evidence="11" type="primary">LOC113467176</name>
</gene>
<sequence length="575" mass="65948">MYQESGVKSGEFDAYLCKQDFERLQRLEEEVAASEAVEQENKPRLRLHSHVTSSDNSSNHIDELFENPQLHMRNYPRNEDELKPPLWEDIASSIQKLDPDNAEMFGTVHANISVPQIKLEVPDELDSNEPLLDPLLASPKQKLPPLQQSSHGGLSCHSNNSVYPWYVYPNSANLTSSSQHPGPGRRKPPPPYPNIPSGAPAPRAVPKYNRRNNPELEKRRIHHCDYVDPNIPSGAPAPRAVPKYNRRNNPELEKRRIHHCDYSGEFDAYLCKQDFERLQRLEEEVAASEAVEQENKPRLRLHSHVTSSDNSSNHIDELFENPQLHMRNYPRNEDELKPPLWEDIASSIQKLDPDNAEMFGTVHANISVPQIKLEVPDELDSNEPLLDPLLASPKQKLPPLQQSSHGGLSCHSNNSVYPWYVYPNSANLTSSSQHPGPGRRKPPPPYPNIPSGAPAPRAVPKYNRRNNPELEKRRIHHCDYVGCDKVYTKSSHLKAHQRIHTGEKPYRCHWPECEWRFARSDELTRHYRKHTGAKPFKCEICERSFARSDHLALHMKRHLPKQPKDTMFSKQVQHS</sequence>
<keyword evidence="6" id="KW-0539">Nucleus</keyword>
<dbReference type="PROSITE" id="PS00028">
    <property type="entry name" value="ZINC_FINGER_C2H2_1"/>
    <property type="match status" value="3"/>
</dbReference>
<protein>
    <submittedName>
        <fullName evidence="11">Zinc finger and SCAN domain-containing protein 12-like</fullName>
    </submittedName>
</protein>
<evidence type="ECO:0000256" key="5">
    <source>
        <dbReference type="ARBA" id="ARBA00022833"/>
    </source>
</evidence>
<keyword evidence="5" id="KW-0862">Zinc</keyword>
<dbReference type="FunFam" id="3.30.160.60:FF:000624">
    <property type="entry name" value="zinc finger protein 697"/>
    <property type="match status" value="1"/>
</dbReference>
<dbReference type="GO" id="GO:0005634">
    <property type="term" value="C:nucleus"/>
    <property type="evidence" value="ECO:0007669"/>
    <property type="project" value="UniProtKB-SubCell"/>
</dbReference>
<reference evidence="11" key="1">
    <citation type="submission" date="2025-08" db="UniProtKB">
        <authorList>
            <consortium name="RefSeq"/>
        </authorList>
    </citation>
    <scope>IDENTIFICATION</scope>
</reference>
<keyword evidence="10" id="KW-1185">Reference proteome</keyword>
<dbReference type="GeneID" id="113467176"/>
<feature type="region of interest" description="Disordered" evidence="8">
    <location>
        <begin position="384"/>
        <end position="409"/>
    </location>
</feature>
<evidence type="ECO:0000313" key="10">
    <source>
        <dbReference type="Proteomes" id="UP000079169"/>
    </source>
</evidence>
<dbReference type="InterPro" id="IPR036236">
    <property type="entry name" value="Znf_C2H2_sf"/>
</dbReference>
<dbReference type="PANTHER" id="PTHR23235:SF166">
    <property type="entry name" value="DENDRITIC ARBOR REDUCTION PROTEIN 1"/>
    <property type="match status" value="1"/>
</dbReference>
<dbReference type="FunFam" id="3.30.160.60:FF:000021">
    <property type="entry name" value="Basic krueppel-like factor 3"/>
    <property type="match status" value="1"/>
</dbReference>
<keyword evidence="4 7" id="KW-0863">Zinc-finger</keyword>
<dbReference type="Proteomes" id="UP000079169">
    <property type="component" value="Unplaced"/>
</dbReference>
<dbReference type="KEGG" id="dci:113467176"/>
<dbReference type="SUPFAM" id="SSF57667">
    <property type="entry name" value="beta-beta-alpha zinc fingers"/>
    <property type="match status" value="2"/>
</dbReference>
<keyword evidence="3" id="KW-0677">Repeat</keyword>
<feature type="region of interest" description="Disordered" evidence="8">
    <location>
        <begin position="226"/>
        <end position="245"/>
    </location>
</feature>
<evidence type="ECO:0000256" key="3">
    <source>
        <dbReference type="ARBA" id="ARBA00022737"/>
    </source>
</evidence>
<dbReference type="PaxDb" id="121845-A0A3Q0IX72"/>
<evidence type="ECO:0000256" key="1">
    <source>
        <dbReference type="ARBA" id="ARBA00004123"/>
    </source>
</evidence>
<name>A0A3Q0IX72_DIACI</name>
<dbReference type="PROSITE" id="PS50157">
    <property type="entry name" value="ZINC_FINGER_C2H2_2"/>
    <property type="match status" value="3"/>
</dbReference>
<dbReference type="PANTHER" id="PTHR23235">
    <property type="entry name" value="KRUEPPEL-LIKE TRANSCRIPTION FACTOR"/>
    <property type="match status" value="1"/>
</dbReference>
<dbReference type="STRING" id="121845.A0A3Q0IX72"/>
<dbReference type="RefSeq" id="XP_026679015.1">
    <property type="nucleotide sequence ID" value="XM_026823214.1"/>
</dbReference>
<comment type="subcellular location">
    <subcellularLocation>
        <location evidence="1">Nucleus</location>
    </subcellularLocation>
</comment>
<dbReference type="Gene3D" id="3.30.160.60">
    <property type="entry name" value="Classic Zinc Finger"/>
    <property type="match status" value="3"/>
</dbReference>
<dbReference type="SMART" id="SM00355">
    <property type="entry name" value="ZnF_C2H2"/>
    <property type="match status" value="3"/>
</dbReference>
<proteinExistence type="predicted"/>
<feature type="compositionally biased region" description="Polar residues" evidence="8">
    <location>
        <begin position="146"/>
        <end position="155"/>
    </location>
</feature>
<organism evidence="10 11">
    <name type="scientific">Diaphorina citri</name>
    <name type="common">Asian citrus psyllid</name>
    <dbReference type="NCBI Taxonomy" id="121845"/>
    <lineage>
        <taxon>Eukaryota</taxon>
        <taxon>Metazoa</taxon>
        <taxon>Ecdysozoa</taxon>
        <taxon>Arthropoda</taxon>
        <taxon>Hexapoda</taxon>
        <taxon>Insecta</taxon>
        <taxon>Pterygota</taxon>
        <taxon>Neoptera</taxon>
        <taxon>Paraneoptera</taxon>
        <taxon>Hemiptera</taxon>
        <taxon>Sternorrhyncha</taxon>
        <taxon>Psylloidea</taxon>
        <taxon>Psyllidae</taxon>
        <taxon>Diaphorininae</taxon>
        <taxon>Diaphorina</taxon>
    </lineage>
</organism>
<feature type="domain" description="C2H2-type" evidence="9">
    <location>
        <begin position="536"/>
        <end position="563"/>
    </location>
</feature>
<accession>A0A3Q0IX72</accession>